<dbReference type="Proteomes" id="UP001221142">
    <property type="component" value="Unassembled WGS sequence"/>
</dbReference>
<comment type="caution">
    <text evidence="1">The sequence shown here is derived from an EMBL/GenBank/DDBJ whole genome shotgun (WGS) entry which is preliminary data.</text>
</comment>
<sequence>MGLNKTSCACRRLWFYVATVAPTSSKPVPTGNALCDTPAAASLRHIVALAAILDVFPPHVHRLLPFSKYCRPFVSRRCRPRRRLPELPLIHCEFAVVRAGHPRRFDAPVRAHSPPSLCSLRRFPVDSSPPLDLEITYV</sequence>
<name>A0AAD7CDW0_9AGAR</name>
<organism evidence="1 2">
    <name type="scientific">Roridomyces roridus</name>
    <dbReference type="NCBI Taxonomy" id="1738132"/>
    <lineage>
        <taxon>Eukaryota</taxon>
        <taxon>Fungi</taxon>
        <taxon>Dikarya</taxon>
        <taxon>Basidiomycota</taxon>
        <taxon>Agaricomycotina</taxon>
        <taxon>Agaricomycetes</taxon>
        <taxon>Agaricomycetidae</taxon>
        <taxon>Agaricales</taxon>
        <taxon>Marasmiineae</taxon>
        <taxon>Mycenaceae</taxon>
        <taxon>Roridomyces</taxon>
    </lineage>
</organism>
<dbReference type="EMBL" id="JARKIF010000002">
    <property type="protein sequence ID" value="KAJ7646646.1"/>
    <property type="molecule type" value="Genomic_DNA"/>
</dbReference>
<keyword evidence="2" id="KW-1185">Reference proteome</keyword>
<dbReference type="AlphaFoldDB" id="A0AAD7CDW0"/>
<proteinExistence type="predicted"/>
<gene>
    <name evidence="1" type="ORF">FB45DRAFT_178961</name>
</gene>
<reference evidence="1" key="1">
    <citation type="submission" date="2023-03" db="EMBL/GenBank/DDBJ databases">
        <title>Massive genome expansion in bonnet fungi (Mycena s.s.) driven by repeated elements and novel gene families across ecological guilds.</title>
        <authorList>
            <consortium name="Lawrence Berkeley National Laboratory"/>
            <person name="Harder C.B."/>
            <person name="Miyauchi S."/>
            <person name="Viragh M."/>
            <person name="Kuo A."/>
            <person name="Thoen E."/>
            <person name="Andreopoulos B."/>
            <person name="Lu D."/>
            <person name="Skrede I."/>
            <person name="Drula E."/>
            <person name="Henrissat B."/>
            <person name="Morin E."/>
            <person name="Kohler A."/>
            <person name="Barry K."/>
            <person name="LaButti K."/>
            <person name="Morin E."/>
            <person name="Salamov A."/>
            <person name="Lipzen A."/>
            <person name="Mereny Z."/>
            <person name="Hegedus B."/>
            <person name="Baldrian P."/>
            <person name="Stursova M."/>
            <person name="Weitz H."/>
            <person name="Taylor A."/>
            <person name="Grigoriev I.V."/>
            <person name="Nagy L.G."/>
            <person name="Martin F."/>
            <person name="Kauserud H."/>
        </authorList>
    </citation>
    <scope>NUCLEOTIDE SEQUENCE</scope>
    <source>
        <strain evidence="1">9284</strain>
    </source>
</reference>
<evidence type="ECO:0000313" key="1">
    <source>
        <dbReference type="EMBL" id="KAJ7646646.1"/>
    </source>
</evidence>
<accession>A0AAD7CDW0</accession>
<evidence type="ECO:0000313" key="2">
    <source>
        <dbReference type="Proteomes" id="UP001221142"/>
    </source>
</evidence>
<protein>
    <submittedName>
        <fullName evidence="1">Uncharacterized protein</fullName>
    </submittedName>
</protein>